<dbReference type="EMBL" id="CTRP01000003">
    <property type="protein sequence ID" value="CQR70357.1"/>
    <property type="molecule type" value="Genomic_DNA"/>
</dbReference>
<dbReference type="Proteomes" id="UP000049855">
    <property type="component" value="Unassembled WGS sequence"/>
</dbReference>
<gene>
    <name evidence="1" type="ORF">SpAn4DRAFT_1326</name>
</gene>
<evidence type="ECO:0000313" key="2">
    <source>
        <dbReference type="Proteomes" id="UP000049855"/>
    </source>
</evidence>
<name>A0A0U1KSI9_9FIRM</name>
<sequence>MGGNGAKFKSLTALGEVYAVMLLDRSSILLASTKIWKLIKPANFAGFLLFIGSVGSGGEQEYDFKQKSDNDV</sequence>
<dbReference type="AlphaFoldDB" id="A0A0U1KSI9"/>
<organism evidence="1 2">
    <name type="scientific">Sporomusa ovata</name>
    <dbReference type="NCBI Taxonomy" id="2378"/>
    <lineage>
        <taxon>Bacteria</taxon>
        <taxon>Bacillati</taxon>
        <taxon>Bacillota</taxon>
        <taxon>Negativicutes</taxon>
        <taxon>Selenomonadales</taxon>
        <taxon>Sporomusaceae</taxon>
        <taxon>Sporomusa</taxon>
    </lineage>
</organism>
<reference evidence="2" key="1">
    <citation type="submission" date="2015-03" db="EMBL/GenBank/DDBJ databases">
        <authorList>
            <person name="Nijsse Bart"/>
        </authorList>
    </citation>
    <scope>NUCLEOTIDE SEQUENCE [LARGE SCALE GENOMIC DNA]</scope>
</reference>
<keyword evidence="2" id="KW-1185">Reference proteome</keyword>
<protein>
    <submittedName>
        <fullName evidence="1">Uncharacterized protein</fullName>
    </submittedName>
</protein>
<evidence type="ECO:0000313" key="1">
    <source>
        <dbReference type="EMBL" id="CQR70357.1"/>
    </source>
</evidence>
<proteinExistence type="predicted"/>
<accession>A0A0U1KSI9</accession>